<dbReference type="EMBL" id="NIDF01000071">
    <property type="protein sequence ID" value="TYJ54014.1"/>
    <property type="molecule type" value="Genomic_DNA"/>
</dbReference>
<evidence type="ECO:0000256" key="1">
    <source>
        <dbReference type="SAM" id="Coils"/>
    </source>
</evidence>
<keyword evidence="4" id="KW-1185">Reference proteome</keyword>
<feature type="coiled-coil region" evidence="1">
    <location>
        <begin position="167"/>
        <end position="194"/>
    </location>
</feature>
<name>A0A5D3ATL5_9TREE</name>
<feature type="region of interest" description="Disordered" evidence="2">
    <location>
        <begin position="1"/>
        <end position="74"/>
    </location>
</feature>
<proteinExistence type="predicted"/>
<feature type="compositionally biased region" description="Acidic residues" evidence="2">
    <location>
        <begin position="31"/>
        <end position="42"/>
    </location>
</feature>
<accession>A0A5D3ATL5</accession>
<keyword evidence="1" id="KW-0175">Coiled coil</keyword>
<feature type="compositionally biased region" description="Basic and acidic residues" evidence="2">
    <location>
        <begin position="228"/>
        <end position="244"/>
    </location>
</feature>
<evidence type="ECO:0000313" key="4">
    <source>
        <dbReference type="Proteomes" id="UP000322245"/>
    </source>
</evidence>
<gene>
    <name evidence="3" type="ORF">B9479_005348</name>
</gene>
<dbReference type="Proteomes" id="UP000322245">
    <property type="component" value="Unassembled WGS sequence"/>
</dbReference>
<evidence type="ECO:0000313" key="3">
    <source>
        <dbReference type="EMBL" id="TYJ54014.1"/>
    </source>
</evidence>
<dbReference type="AlphaFoldDB" id="A0A5D3ATL5"/>
<sequence>MPPKATAGPELAPADPENNNGVAGDPGDSQGDFEEVPDDDDQPITAKKGKGIGKSPKKNAPAKKAAPAAKKKPTVTKKATITIIHDTPKELAAFRAQEAGLGILEGLPLDEQAVRLSARAVGVSSDRLRLDTLALKASLLNSHASASVATVLMSSSRVTAGVDSQVLKGLQDKVASIQQRRESLLQEIEQMALEDREDAGKAVRVGQAIADADAEETELSEGEDEEEYSKQRQKDECKVDETNQ</sequence>
<feature type="region of interest" description="Disordered" evidence="2">
    <location>
        <begin position="212"/>
        <end position="244"/>
    </location>
</feature>
<comment type="caution">
    <text evidence="3">The sequence shown here is derived from an EMBL/GenBank/DDBJ whole genome shotgun (WGS) entry which is preliminary data.</text>
</comment>
<evidence type="ECO:0000256" key="2">
    <source>
        <dbReference type="SAM" id="MobiDB-lite"/>
    </source>
</evidence>
<reference evidence="3 4" key="1">
    <citation type="submission" date="2017-05" db="EMBL/GenBank/DDBJ databases">
        <title>The Genome Sequence of Tsuchiyaea wingfieldii DSM 27421.</title>
        <authorList>
            <person name="Cuomo C."/>
            <person name="Passer A."/>
            <person name="Billmyre B."/>
            <person name="Heitman J."/>
        </authorList>
    </citation>
    <scope>NUCLEOTIDE SEQUENCE [LARGE SCALE GENOMIC DNA]</scope>
    <source>
        <strain evidence="3 4">DSM 27421</strain>
    </source>
</reference>
<feature type="compositionally biased region" description="Basic residues" evidence="2">
    <location>
        <begin position="47"/>
        <end position="61"/>
    </location>
</feature>
<feature type="compositionally biased region" description="Acidic residues" evidence="2">
    <location>
        <begin position="212"/>
        <end position="227"/>
    </location>
</feature>
<protein>
    <submittedName>
        <fullName evidence="3">Uncharacterized protein</fullName>
    </submittedName>
</protein>
<organism evidence="3 4">
    <name type="scientific">Cryptococcus floricola</name>
    <dbReference type="NCBI Taxonomy" id="2591691"/>
    <lineage>
        <taxon>Eukaryota</taxon>
        <taxon>Fungi</taxon>
        <taxon>Dikarya</taxon>
        <taxon>Basidiomycota</taxon>
        <taxon>Agaricomycotina</taxon>
        <taxon>Tremellomycetes</taxon>
        <taxon>Tremellales</taxon>
        <taxon>Cryptococcaceae</taxon>
        <taxon>Cryptococcus</taxon>
    </lineage>
</organism>